<keyword evidence="2" id="KW-1185">Reference proteome</keyword>
<protein>
    <recommendedName>
        <fullName evidence="3">ATP-dependent DNA helicase</fullName>
    </recommendedName>
</protein>
<accession>A0ABR3VTB8</accession>
<organism evidence="1 2">
    <name type="scientific">Phialemonium thermophilum</name>
    <dbReference type="NCBI Taxonomy" id="223376"/>
    <lineage>
        <taxon>Eukaryota</taxon>
        <taxon>Fungi</taxon>
        <taxon>Dikarya</taxon>
        <taxon>Ascomycota</taxon>
        <taxon>Pezizomycotina</taxon>
        <taxon>Sordariomycetes</taxon>
        <taxon>Sordariomycetidae</taxon>
        <taxon>Cephalothecales</taxon>
        <taxon>Cephalothecaceae</taxon>
        <taxon>Phialemonium</taxon>
    </lineage>
</organism>
<name>A0ABR3VTB8_9PEZI</name>
<dbReference type="Proteomes" id="UP001586593">
    <property type="component" value="Unassembled WGS sequence"/>
</dbReference>
<sequence>MRLSQAWLAWRTSRAGYSHRLSTGFLSFCLTSPPLYGCRMYCSSASRTQLYGTARPGRARVRSPVIMRQLQCEATATLGRERRDVAQLMAGGGGGWSEGGATTCSLRIGLPVQLGDVKLLDRSLSTTLLSGRTIFMLRNLTNCVDLQGELSGGEIRTKQCPFERMFGVGREARAANQRVGQGQVPRLTYHTKLDP</sequence>
<dbReference type="EMBL" id="JAZHXJ010001379">
    <property type="protein sequence ID" value="KAL1844911.1"/>
    <property type="molecule type" value="Genomic_DNA"/>
</dbReference>
<reference evidence="1 2" key="1">
    <citation type="journal article" date="2024" name="Commun. Biol.">
        <title>Comparative genomic analysis of thermophilic fungi reveals convergent evolutionary adaptations and gene losses.</title>
        <authorList>
            <person name="Steindorff A.S."/>
            <person name="Aguilar-Pontes M.V."/>
            <person name="Robinson A.J."/>
            <person name="Andreopoulos B."/>
            <person name="LaButti K."/>
            <person name="Kuo A."/>
            <person name="Mondo S."/>
            <person name="Riley R."/>
            <person name="Otillar R."/>
            <person name="Haridas S."/>
            <person name="Lipzen A."/>
            <person name="Grimwood J."/>
            <person name="Schmutz J."/>
            <person name="Clum A."/>
            <person name="Reid I.D."/>
            <person name="Moisan M.C."/>
            <person name="Butler G."/>
            <person name="Nguyen T.T.M."/>
            <person name="Dewar K."/>
            <person name="Conant G."/>
            <person name="Drula E."/>
            <person name="Henrissat B."/>
            <person name="Hansel C."/>
            <person name="Singer S."/>
            <person name="Hutchinson M.I."/>
            <person name="de Vries R.P."/>
            <person name="Natvig D.O."/>
            <person name="Powell A.J."/>
            <person name="Tsang A."/>
            <person name="Grigoriev I.V."/>
        </authorList>
    </citation>
    <scope>NUCLEOTIDE SEQUENCE [LARGE SCALE GENOMIC DNA]</scope>
    <source>
        <strain evidence="1 2">ATCC 24622</strain>
    </source>
</reference>
<evidence type="ECO:0000313" key="2">
    <source>
        <dbReference type="Proteomes" id="UP001586593"/>
    </source>
</evidence>
<evidence type="ECO:0000313" key="1">
    <source>
        <dbReference type="EMBL" id="KAL1844911.1"/>
    </source>
</evidence>
<comment type="caution">
    <text evidence="1">The sequence shown here is derived from an EMBL/GenBank/DDBJ whole genome shotgun (WGS) entry which is preliminary data.</text>
</comment>
<proteinExistence type="predicted"/>
<evidence type="ECO:0008006" key="3">
    <source>
        <dbReference type="Google" id="ProtNLM"/>
    </source>
</evidence>
<gene>
    <name evidence="1" type="ORF">VTK73DRAFT_1530</name>
</gene>